<dbReference type="AlphaFoldDB" id="A0A7J7JUU1"/>
<reference evidence="1" key="1">
    <citation type="submission" date="2020-06" db="EMBL/GenBank/DDBJ databases">
        <title>Draft genome of Bugula neritina, a colonial animal packing powerful symbionts and potential medicines.</title>
        <authorList>
            <person name="Rayko M."/>
        </authorList>
    </citation>
    <scope>NUCLEOTIDE SEQUENCE [LARGE SCALE GENOMIC DNA]</scope>
    <source>
        <strain evidence="1">Kwan_BN1</strain>
    </source>
</reference>
<organism evidence="1 2">
    <name type="scientific">Bugula neritina</name>
    <name type="common">Brown bryozoan</name>
    <name type="synonym">Sertularia neritina</name>
    <dbReference type="NCBI Taxonomy" id="10212"/>
    <lineage>
        <taxon>Eukaryota</taxon>
        <taxon>Metazoa</taxon>
        <taxon>Spiralia</taxon>
        <taxon>Lophotrochozoa</taxon>
        <taxon>Bryozoa</taxon>
        <taxon>Gymnolaemata</taxon>
        <taxon>Cheilostomatida</taxon>
        <taxon>Flustrina</taxon>
        <taxon>Buguloidea</taxon>
        <taxon>Bugulidae</taxon>
        <taxon>Bugula</taxon>
    </lineage>
</organism>
<dbReference type="Proteomes" id="UP000593567">
    <property type="component" value="Unassembled WGS sequence"/>
</dbReference>
<protein>
    <submittedName>
        <fullName evidence="1">Uncharacterized protein</fullName>
    </submittedName>
</protein>
<accession>A0A7J7JUU1</accession>
<keyword evidence="2" id="KW-1185">Reference proteome</keyword>
<evidence type="ECO:0000313" key="2">
    <source>
        <dbReference type="Proteomes" id="UP000593567"/>
    </source>
</evidence>
<comment type="caution">
    <text evidence="1">The sequence shown here is derived from an EMBL/GenBank/DDBJ whole genome shotgun (WGS) entry which is preliminary data.</text>
</comment>
<gene>
    <name evidence="1" type="ORF">EB796_011554</name>
</gene>
<dbReference type="OrthoDB" id="416344at2759"/>
<dbReference type="EMBL" id="VXIV02001748">
    <property type="protein sequence ID" value="KAF6030142.1"/>
    <property type="molecule type" value="Genomic_DNA"/>
</dbReference>
<evidence type="ECO:0000313" key="1">
    <source>
        <dbReference type="EMBL" id="KAF6030142.1"/>
    </source>
</evidence>
<name>A0A7J7JUU1_BUGNE</name>
<sequence length="90" mass="10372">MAAQTNCSSEKIQTIAGGKDVSVMIPRWTPSGELRFISDENNWWNVYESALDGSITNIYKMDQEVGRPDWLFGNQPYDTNPSWYVYLLFI</sequence>
<proteinExistence type="predicted"/>